<dbReference type="HOGENOM" id="CLU_148138_0_0_1"/>
<name>M2N5I3_BAUPA</name>
<dbReference type="EMBL" id="KB445552">
    <property type="protein sequence ID" value="EMC99293.1"/>
    <property type="molecule type" value="Genomic_DNA"/>
</dbReference>
<organism evidence="2 3">
    <name type="scientific">Baudoinia panamericana (strain UAMH 10762)</name>
    <name type="common">Angels' share fungus</name>
    <name type="synonym">Baudoinia compniacensis (strain UAMH 10762)</name>
    <dbReference type="NCBI Taxonomy" id="717646"/>
    <lineage>
        <taxon>Eukaryota</taxon>
        <taxon>Fungi</taxon>
        <taxon>Dikarya</taxon>
        <taxon>Ascomycota</taxon>
        <taxon>Pezizomycotina</taxon>
        <taxon>Dothideomycetes</taxon>
        <taxon>Dothideomycetidae</taxon>
        <taxon>Mycosphaerellales</taxon>
        <taxon>Teratosphaeriaceae</taxon>
        <taxon>Baudoinia</taxon>
    </lineage>
</organism>
<evidence type="ECO:0000313" key="3">
    <source>
        <dbReference type="Proteomes" id="UP000011761"/>
    </source>
</evidence>
<proteinExistence type="predicted"/>
<feature type="compositionally biased region" description="Low complexity" evidence="1">
    <location>
        <begin position="20"/>
        <end position="81"/>
    </location>
</feature>
<evidence type="ECO:0000313" key="2">
    <source>
        <dbReference type="EMBL" id="EMC99293.1"/>
    </source>
</evidence>
<dbReference type="Proteomes" id="UP000011761">
    <property type="component" value="Unassembled WGS sequence"/>
</dbReference>
<feature type="compositionally biased region" description="Polar residues" evidence="1">
    <location>
        <begin position="93"/>
        <end position="107"/>
    </location>
</feature>
<dbReference type="OrthoDB" id="4157208at2759"/>
<dbReference type="eggNOG" id="ENOG502T24D">
    <property type="taxonomic scope" value="Eukaryota"/>
</dbReference>
<dbReference type="GeneID" id="19109903"/>
<feature type="region of interest" description="Disordered" evidence="1">
    <location>
        <begin position="1"/>
        <end position="107"/>
    </location>
</feature>
<keyword evidence="3" id="KW-1185">Reference proteome</keyword>
<dbReference type="RefSeq" id="XP_007673458.1">
    <property type="nucleotide sequence ID" value="XM_007675268.1"/>
</dbReference>
<evidence type="ECO:0000256" key="1">
    <source>
        <dbReference type="SAM" id="MobiDB-lite"/>
    </source>
</evidence>
<gene>
    <name evidence="2" type="ORF">BAUCODRAFT_22547</name>
</gene>
<dbReference type="AlphaFoldDB" id="M2N5I3"/>
<protein>
    <submittedName>
        <fullName evidence="2">Uncharacterized protein</fullName>
    </submittedName>
</protein>
<dbReference type="KEGG" id="bcom:BAUCODRAFT_22547"/>
<reference evidence="2 3" key="1">
    <citation type="journal article" date="2012" name="PLoS Pathog.">
        <title>Diverse lifestyles and strategies of plant pathogenesis encoded in the genomes of eighteen Dothideomycetes fungi.</title>
        <authorList>
            <person name="Ohm R.A."/>
            <person name="Feau N."/>
            <person name="Henrissat B."/>
            <person name="Schoch C.L."/>
            <person name="Horwitz B.A."/>
            <person name="Barry K.W."/>
            <person name="Condon B.J."/>
            <person name="Copeland A.C."/>
            <person name="Dhillon B."/>
            <person name="Glaser F."/>
            <person name="Hesse C.N."/>
            <person name="Kosti I."/>
            <person name="LaButti K."/>
            <person name="Lindquist E.A."/>
            <person name="Lucas S."/>
            <person name="Salamov A.A."/>
            <person name="Bradshaw R.E."/>
            <person name="Ciuffetti L."/>
            <person name="Hamelin R.C."/>
            <person name="Kema G.H.J."/>
            <person name="Lawrence C."/>
            <person name="Scott J.A."/>
            <person name="Spatafora J.W."/>
            <person name="Turgeon B.G."/>
            <person name="de Wit P.J.G.M."/>
            <person name="Zhong S."/>
            <person name="Goodwin S.B."/>
            <person name="Grigoriev I.V."/>
        </authorList>
    </citation>
    <scope>NUCLEOTIDE SEQUENCE [LARGE SCALE GENOMIC DNA]</scope>
    <source>
        <strain evidence="2 3">UAMH 10762</strain>
    </source>
</reference>
<sequence>MVETRSQRKAYPQRPPYPQVSTQSSISSATSSVFQSSSSLDSLSSAGSPIGGLPQQSPSMLQPQMPFGSSAPLPSPSSSQPTAYFGSIAKAQASMSHPAQQRSQQYGQQLVPGAYLGQRGAGGGAPETAPYLQDFNLVAEAAKRAQMACLTRDLGDIGL</sequence>
<accession>M2N5I3</accession>